<dbReference type="AlphaFoldDB" id="A0A1J5RNJ6"/>
<dbReference type="GO" id="GO:0020037">
    <property type="term" value="F:heme binding"/>
    <property type="evidence" value="ECO:0007669"/>
    <property type="project" value="TreeGrafter"/>
</dbReference>
<feature type="transmembrane region" description="Helical" evidence="12">
    <location>
        <begin position="120"/>
        <end position="145"/>
    </location>
</feature>
<dbReference type="GO" id="GO:0005886">
    <property type="term" value="C:plasma membrane"/>
    <property type="evidence" value="ECO:0007669"/>
    <property type="project" value="UniProtKB-SubCell"/>
</dbReference>
<keyword evidence="4" id="KW-1003">Cell membrane</keyword>
<dbReference type="EMBL" id="MLJW01000137">
    <property type="protein sequence ID" value="OIQ97138.1"/>
    <property type="molecule type" value="Genomic_DNA"/>
</dbReference>
<evidence type="ECO:0000256" key="9">
    <source>
        <dbReference type="ARBA" id="ARBA00022989"/>
    </source>
</evidence>
<keyword evidence="8" id="KW-0249">Electron transport</keyword>
<dbReference type="GO" id="GO:0009055">
    <property type="term" value="F:electron transfer activity"/>
    <property type="evidence" value="ECO:0007669"/>
    <property type="project" value="InterPro"/>
</dbReference>
<accession>A0A1J5RNJ6</accession>
<dbReference type="GO" id="GO:0005506">
    <property type="term" value="F:iron ion binding"/>
    <property type="evidence" value="ECO:0007669"/>
    <property type="project" value="InterPro"/>
</dbReference>
<dbReference type="InterPro" id="IPR011577">
    <property type="entry name" value="Cyt_b561_bac/Ni-Hgenase"/>
</dbReference>
<dbReference type="InterPro" id="IPR016174">
    <property type="entry name" value="Di-haem_cyt_TM"/>
</dbReference>
<evidence type="ECO:0000256" key="7">
    <source>
        <dbReference type="ARBA" id="ARBA00022723"/>
    </source>
</evidence>
<comment type="similarity">
    <text evidence="2">Belongs to the HupC/HyaC/HydC family.</text>
</comment>
<evidence type="ECO:0000259" key="13">
    <source>
        <dbReference type="Pfam" id="PF01292"/>
    </source>
</evidence>
<evidence type="ECO:0000256" key="4">
    <source>
        <dbReference type="ARBA" id="ARBA00022475"/>
    </source>
</evidence>
<keyword evidence="10" id="KW-0408">Iron</keyword>
<evidence type="ECO:0000256" key="5">
    <source>
        <dbReference type="ARBA" id="ARBA00022617"/>
    </source>
</evidence>
<keyword evidence="7" id="KW-0479">Metal-binding</keyword>
<feature type="transmembrane region" description="Helical" evidence="12">
    <location>
        <begin position="49"/>
        <end position="69"/>
    </location>
</feature>
<evidence type="ECO:0000256" key="11">
    <source>
        <dbReference type="ARBA" id="ARBA00023136"/>
    </source>
</evidence>
<keyword evidence="3" id="KW-0813">Transport</keyword>
<name>A0A1J5RNJ6_9ZZZZ</name>
<evidence type="ECO:0000256" key="12">
    <source>
        <dbReference type="SAM" id="Phobius"/>
    </source>
</evidence>
<keyword evidence="9 12" id="KW-1133">Transmembrane helix</keyword>
<dbReference type="GO" id="GO:0022904">
    <property type="term" value="P:respiratory electron transport chain"/>
    <property type="evidence" value="ECO:0007669"/>
    <property type="project" value="InterPro"/>
</dbReference>
<dbReference type="Pfam" id="PF01292">
    <property type="entry name" value="Ni_hydr_CYTB"/>
    <property type="match status" value="1"/>
</dbReference>
<gene>
    <name evidence="14" type="ORF">GALL_208370</name>
</gene>
<feature type="transmembrane region" description="Helical" evidence="12">
    <location>
        <begin position="21"/>
        <end position="43"/>
    </location>
</feature>
<comment type="caution">
    <text evidence="14">The sequence shown here is derived from an EMBL/GenBank/DDBJ whole genome shotgun (WGS) entry which is preliminary data.</text>
</comment>
<comment type="subcellular location">
    <subcellularLocation>
        <location evidence="1">Cell membrane</location>
        <topology evidence="1">Multi-pass membrane protein</topology>
    </subcellularLocation>
</comment>
<sequence>MTIERAYLFKRFERFWHWSQAALVFILLASGLRLHGVYGGLHFLTALRLHLYAAWGVSLLWVFAIFWHFTTGEWKQYVPTRNKIGAVARHYAWGMFLGEHHPHHPTPQHKQNALQRLAYLWLKLMINPLLWISGILLLLATYNWLPAAAWAAPGRGIALAAWAHTAGAYLMMVFVIVHIYLATTGVTPLAHIEAMITGWEASEK</sequence>
<dbReference type="InterPro" id="IPR000516">
    <property type="entry name" value="Ni-dep_Hydgase_cyt-B"/>
</dbReference>
<organism evidence="14">
    <name type="scientific">mine drainage metagenome</name>
    <dbReference type="NCBI Taxonomy" id="410659"/>
    <lineage>
        <taxon>unclassified sequences</taxon>
        <taxon>metagenomes</taxon>
        <taxon>ecological metagenomes</taxon>
    </lineage>
</organism>
<evidence type="ECO:0000313" key="14">
    <source>
        <dbReference type="EMBL" id="OIQ97138.1"/>
    </source>
</evidence>
<evidence type="ECO:0000256" key="6">
    <source>
        <dbReference type="ARBA" id="ARBA00022692"/>
    </source>
</evidence>
<reference evidence="14" key="1">
    <citation type="submission" date="2016-10" db="EMBL/GenBank/DDBJ databases">
        <title>Sequence of Gallionella enrichment culture.</title>
        <authorList>
            <person name="Poehlein A."/>
            <person name="Muehling M."/>
            <person name="Daniel R."/>
        </authorList>
    </citation>
    <scope>NUCLEOTIDE SEQUENCE</scope>
</reference>
<dbReference type="PANTHER" id="PTHR30485:SF1">
    <property type="entry name" value="CYTOCHROME YDHU-RELATED"/>
    <property type="match status" value="1"/>
</dbReference>
<evidence type="ECO:0000256" key="2">
    <source>
        <dbReference type="ARBA" id="ARBA00008622"/>
    </source>
</evidence>
<keyword evidence="5" id="KW-0349">Heme</keyword>
<dbReference type="Gene3D" id="1.20.950.20">
    <property type="entry name" value="Transmembrane di-heme cytochromes, Chain C"/>
    <property type="match status" value="1"/>
</dbReference>
<dbReference type="SUPFAM" id="SSF81342">
    <property type="entry name" value="Transmembrane di-heme cytochromes"/>
    <property type="match status" value="1"/>
</dbReference>
<feature type="domain" description="Cytochrome b561 bacterial/Ni-hydrogenase" evidence="13">
    <location>
        <begin position="9"/>
        <end position="198"/>
    </location>
</feature>
<evidence type="ECO:0000256" key="10">
    <source>
        <dbReference type="ARBA" id="ARBA00023004"/>
    </source>
</evidence>
<feature type="transmembrane region" description="Helical" evidence="12">
    <location>
        <begin position="157"/>
        <end position="181"/>
    </location>
</feature>
<keyword evidence="6 12" id="KW-0812">Transmembrane</keyword>
<evidence type="ECO:0000256" key="8">
    <source>
        <dbReference type="ARBA" id="ARBA00022982"/>
    </source>
</evidence>
<keyword evidence="11 12" id="KW-0472">Membrane</keyword>
<evidence type="ECO:0000256" key="1">
    <source>
        <dbReference type="ARBA" id="ARBA00004651"/>
    </source>
</evidence>
<dbReference type="PANTHER" id="PTHR30485">
    <property type="entry name" value="NI/FE-HYDROGENASE 1 B-TYPE CYTOCHROME SUBUNIT"/>
    <property type="match status" value="1"/>
</dbReference>
<dbReference type="InterPro" id="IPR051542">
    <property type="entry name" value="Hydrogenase_cytochrome"/>
</dbReference>
<proteinExistence type="inferred from homology"/>
<protein>
    <recommendedName>
        <fullName evidence="13">Cytochrome b561 bacterial/Ni-hydrogenase domain-containing protein</fullName>
    </recommendedName>
</protein>
<dbReference type="PRINTS" id="PR00161">
    <property type="entry name" value="NIHGNASECYTB"/>
</dbReference>
<evidence type="ECO:0000256" key="3">
    <source>
        <dbReference type="ARBA" id="ARBA00022448"/>
    </source>
</evidence>